<dbReference type="AlphaFoldDB" id="A0A645JBT0"/>
<organism evidence="1">
    <name type="scientific">bioreactor metagenome</name>
    <dbReference type="NCBI Taxonomy" id="1076179"/>
    <lineage>
        <taxon>unclassified sequences</taxon>
        <taxon>metagenomes</taxon>
        <taxon>ecological metagenomes</taxon>
    </lineage>
</organism>
<name>A0A645JBT0_9ZZZZ</name>
<dbReference type="Gene3D" id="3.20.20.70">
    <property type="entry name" value="Aldolase class I"/>
    <property type="match status" value="1"/>
</dbReference>
<dbReference type="InterPro" id="IPR013785">
    <property type="entry name" value="Aldolase_TIM"/>
</dbReference>
<accession>A0A645JBT0</accession>
<keyword evidence="1" id="KW-0456">Lyase</keyword>
<dbReference type="SUPFAM" id="SSF51569">
    <property type="entry name" value="Aldolase"/>
    <property type="match status" value="1"/>
</dbReference>
<dbReference type="EC" id="4.3.3.7" evidence="1"/>
<dbReference type="GO" id="GO:0008840">
    <property type="term" value="F:4-hydroxy-tetrahydrodipicolinate synthase activity"/>
    <property type="evidence" value="ECO:0007669"/>
    <property type="project" value="UniProtKB-EC"/>
</dbReference>
<dbReference type="Pfam" id="PF00701">
    <property type="entry name" value="DHDPS"/>
    <property type="match status" value="1"/>
</dbReference>
<gene>
    <name evidence="1" type="primary">dapA_84</name>
    <name evidence="1" type="ORF">SDC9_208909</name>
</gene>
<comment type="caution">
    <text evidence="1">The sequence shown here is derived from an EMBL/GenBank/DDBJ whole genome shotgun (WGS) entry which is preliminary data.</text>
</comment>
<evidence type="ECO:0000313" key="1">
    <source>
        <dbReference type="EMBL" id="MPN61175.1"/>
    </source>
</evidence>
<proteinExistence type="predicted"/>
<dbReference type="EMBL" id="VSSQ01137401">
    <property type="protein sequence ID" value="MPN61175.1"/>
    <property type="molecule type" value="Genomic_DNA"/>
</dbReference>
<reference evidence="1" key="1">
    <citation type="submission" date="2019-08" db="EMBL/GenBank/DDBJ databases">
        <authorList>
            <person name="Kucharzyk K."/>
            <person name="Murdoch R.W."/>
            <person name="Higgins S."/>
            <person name="Loffler F."/>
        </authorList>
    </citation>
    <scope>NUCLEOTIDE SEQUENCE</scope>
</reference>
<dbReference type="InterPro" id="IPR002220">
    <property type="entry name" value="DapA-like"/>
</dbReference>
<protein>
    <submittedName>
        <fullName evidence="1">4-hydroxy-tetrahydrodipicolinate synthase</fullName>
        <ecNumber evidence="1">4.3.3.7</ecNumber>
    </submittedName>
</protein>
<sequence length="55" mass="5906">MDFIDALFVEVNPIPIKTAMNLAGYSVGGLRLPLCDIASGNLEVLKKSMTRVGLL</sequence>